<protein>
    <submittedName>
        <fullName evidence="5">LacI family transcriptional regulator</fullName>
    </submittedName>
</protein>
<dbReference type="SMART" id="SM00354">
    <property type="entry name" value="HTH_LACI"/>
    <property type="match status" value="1"/>
</dbReference>
<dbReference type="GO" id="GO:0003700">
    <property type="term" value="F:DNA-binding transcription factor activity"/>
    <property type="evidence" value="ECO:0007669"/>
    <property type="project" value="TreeGrafter"/>
</dbReference>
<organism evidence="5 6">
    <name type="scientific">Blautia pseudococcoides</name>
    <dbReference type="NCBI Taxonomy" id="1796616"/>
    <lineage>
        <taxon>Bacteria</taxon>
        <taxon>Bacillati</taxon>
        <taxon>Bacillota</taxon>
        <taxon>Clostridia</taxon>
        <taxon>Lachnospirales</taxon>
        <taxon>Lachnospiraceae</taxon>
        <taxon>Blautia</taxon>
    </lineage>
</organism>
<sequence>MKVSIKDISERTGFSPATVSNALNHKKGVNADTAAEIFRVAKEVGYISESRIGKIKFVIFKRNGLILDDTPFFSLLIDGIEKECRASGMEMVLCHLNYEDEDYKEQVNWLIHDNSSAVIMLGTELMEEDVALYKNASCPFLMLDYWSWDMSFNGVLINNADSARMATEYLLRKGHRKIGYLRGEFRIKAFRSRAVGYATALNKSGIVPEKKYTVTLSTTINGAYEDMRTYLETKPELPTAFFADNDMVALGAIRALQEKGYEVPGDISVVGFDDLPFCEIANPPLTTLRVPKQEMGRVAVRRILEVINGTDKIKTKTQVCTNFVERDSVKDLKGRNGGDGNEG</sequence>
<keyword evidence="2" id="KW-0238">DNA-binding</keyword>
<dbReference type="CDD" id="cd01392">
    <property type="entry name" value="HTH_LacI"/>
    <property type="match status" value="1"/>
</dbReference>
<name>A0A1C7I6K4_9FIRM</name>
<dbReference type="PROSITE" id="PS50932">
    <property type="entry name" value="HTH_LACI_2"/>
    <property type="match status" value="1"/>
</dbReference>
<dbReference type="Proteomes" id="UP000092574">
    <property type="component" value="Chromosome"/>
</dbReference>
<dbReference type="STRING" id="1796616.A4V09_01575"/>
<evidence type="ECO:0000313" key="6">
    <source>
        <dbReference type="Proteomes" id="UP000092574"/>
    </source>
</evidence>
<dbReference type="KEGG" id="byl:A4V09_01575"/>
<keyword evidence="3" id="KW-0804">Transcription</keyword>
<accession>A0A1C7I6K4</accession>
<dbReference type="PANTHER" id="PTHR30146:SF109">
    <property type="entry name" value="HTH-TYPE TRANSCRIPTIONAL REGULATOR GALS"/>
    <property type="match status" value="1"/>
</dbReference>
<dbReference type="Gene3D" id="3.40.50.2300">
    <property type="match status" value="2"/>
</dbReference>
<dbReference type="InterPro" id="IPR010982">
    <property type="entry name" value="Lambda_DNA-bd_dom_sf"/>
</dbReference>
<reference evidence="5" key="1">
    <citation type="submission" date="2017-04" db="EMBL/GenBank/DDBJ databases">
        <title>Complete Genome Sequences of Twelve Strains of a Stable Defined Moderately Diverse Mouse Microbiota 2 (sDMDMm2).</title>
        <authorList>
            <person name="Uchimura Y."/>
            <person name="Wyss M."/>
            <person name="Brugiroux S."/>
            <person name="Limenitakis J.P."/>
            <person name="Stecher B."/>
            <person name="McCoy K.D."/>
            <person name="Macpherson A.J."/>
        </authorList>
    </citation>
    <scope>NUCLEOTIDE SEQUENCE</scope>
    <source>
        <strain evidence="5">YL58</strain>
    </source>
</reference>
<evidence type="ECO:0000256" key="2">
    <source>
        <dbReference type="ARBA" id="ARBA00023125"/>
    </source>
</evidence>
<dbReference type="Pfam" id="PF00356">
    <property type="entry name" value="LacI"/>
    <property type="match status" value="1"/>
</dbReference>
<dbReference type="OrthoDB" id="43195at2"/>
<dbReference type="Gene3D" id="1.10.260.40">
    <property type="entry name" value="lambda repressor-like DNA-binding domains"/>
    <property type="match status" value="1"/>
</dbReference>
<feature type="domain" description="HTH lacI-type" evidence="4">
    <location>
        <begin position="3"/>
        <end position="47"/>
    </location>
</feature>
<dbReference type="AlphaFoldDB" id="A0A1C7I6K4"/>
<dbReference type="InterPro" id="IPR046335">
    <property type="entry name" value="LacI/GalR-like_sensor"/>
</dbReference>
<proteinExistence type="predicted"/>
<dbReference type="PANTHER" id="PTHR30146">
    <property type="entry name" value="LACI-RELATED TRANSCRIPTIONAL REPRESSOR"/>
    <property type="match status" value="1"/>
</dbReference>
<evidence type="ECO:0000259" key="4">
    <source>
        <dbReference type="PROSITE" id="PS50932"/>
    </source>
</evidence>
<dbReference type="RefSeq" id="WP_065540795.1">
    <property type="nucleotide sequence ID" value="NZ_CP015405.2"/>
</dbReference>
<dbReference type="InterPro" id="IPR028082">
    <property type="entry name" value="Peripla_BP_I"/>
</dbReference>
<dbReference type="SUPFAM" id="SSF47413">
    <property type="entry name" value="lambda repressor-like DNA-binding domains"/>
    <property type="match status" value="1"/>
</dbReference>
<dbReference type="InterPro" id="IPR000843">
    <property type="entry name" value="HTH_LacI"/>
</dbReference>
<keyword evidence="6" id="KW-1185">Reference proteome</keyword>
<dbReference type="EMBL" id="CP015405">
    <property type="protein sequence ID" value="ANU74564.1"/>
    <property type="molecule type" value="Genomic_DNA"/>
</dbReference>
<dbReference type="Pfam" id="PF13377">
    <property type="entry name" value="Peripla_BP_3"/>
    <property type="match status" value="1"/>
</dbReference>
<dbReference type="GO" id="GO:0000976">
    <property type="term" value="F:transcription cis-regulatory region binding"/>
    <property type="evidence" value="ECO:0007669"/>
    <property type="project" value="TreeGrafter"/>
</dbReference>
<dbReference type="SUPFAM" id="SSF53822">
    <property type="entry name" value="Periplasmic binding protein-like I"/>
    <property type="match status" value="1"/>
</dbReference>
<evidence type="ECO:0000256" key="3">
    <source>
        <dbReference type="ARBA" id="ARBA00023163"/>
    </source>
</evidence>
<evidence type="ECO:0000256" key="1">
    <source>
        <dbReference type="ARBA" id="ARBA00023015"/>
    </source>
</evidence>
<evidence type="ECO:0000313" key="5">
    <source>
        <dbReference type="EMBL" id="ANU74564.1"/>
    </source>
</evidence>
<gene>
    <name evidence="5" type="ORF">A4V09_01575</name>
</gene>
<keyword evidence="1" id="KW-0805">Transcription regulation</keyword>